<protein>
    <submittedName>
        <fullName evidence="2">Thioredoxin</fullName>
    </submittedName>
</protein>
<gene>
    <name evidence="2" type="ORF">LFW2832_00470</name>
</gene>
<evidence type="ECO:0000259" key="1">
    <source>
        <dbReference type="PROSITE" id="PS51352"/>
    </source>
</evidence>
<dbReference type="PANTHER" id="PTHR45663">
    <property type="entry name" value="GEO12009P1"/>
    <property type="match status" value="1"/>
</dbReference>
<comment type="caution">
    <text evidence="2">The sequence shown here is derived from an EMBL/GenBank/DDBJ whole genome shotgun (WGS) entry which is preliminary data.</text>
</comment>
<evidence type="ECO:0000313" key="2">
    <source>
        <dbReference type="EMBL" id="VVC03683.1"/>
    </source>
</evidence>
<dbReference type="PANTHER" id="PTHR45663:SF11">
    <property type="entry name" value="GEO12009P1"/>
    <property type="match status" value="1"/>
</dbReference>
<dbReference type="AlphaFoldDB" id="A0A5E4LRI5"/>
<dbReference type="Pfam" id="PF00085">
    <property type="entry name" value="Thioredoxin"/>
    <property type="match status" value="1"/>
</dbReference>
<evidence type="ECO:0000313" key="3">
    <source>
        <dbReference type="Proteomes" id="UP000789941"/>
    </source>
</evidence>
<dbReference type="GO" id="GO:0005737">
    <property type="term" value="C:cytoplasm"/>
    <property type="evidence" value="ECO:0007669"/>
    <property type="project" value="TreeGrafter"/>
</dbReference>
<name>A0A5E4LRI5_9ARCH</name>
<sequence>MITELEQDPKITLKSVKAAVVVFYAPWCGDCKVSENYETQLGEEFADKIAFYRLDAVNFEEIADLYKVERYPTYIFFIKGKATKGVLVEPVELGEARNWLEIQLSKNRIS</sequence>
<dbReference type="EMBL" id="CABMJJ010000008">
    <property type="protein sequence ID" value="VVC03683.1"/>
    <property type="molecule type" value="Genomic_DNA"/>
</dbReference>
<dbReference type="Gene3D" id="3.40.30.10">
    <property type="entry name" value="Glutaredoxin"/>
    <property type="match status" value="1"/>
</dbReference>
<dbReference type="SUPFAM" id="SSF52833">
    <property type="entry name" value="Thioredoxin-like"/>
    <property type="match status" value="1"/>
</dbReference>
<dbReference type="InterPro" id="IPR036249">
    <property type="entry name" value="Thioredoxin-like_sf"/>
</dbReference>
<dbReference type="GO" id="GO:0015035">
    <property type="term" value="F:protein-disulfide reductase activity"/>
    <property type="evidence" value="ECO:0007669"/>
    <property type="project" value="TreeGrafter"/>
</dbReference>
<dbReference type="Proteomes" id="UP000789941">
    <property type="component" value="Unassembled WGS sequence"/>
</dbReference>
<dbReference type="PROSITE" id="PS51352">
    <property type="entry name" value="THIOREDOXIN_2"/>
    <property type="match status" value="1"/>
</dbReference>
<reference evidence="2 3" key="1">
    <citation type="submission" date="2019-08" db="EMBL/GenBank/DDBJ databases">
        <authorList>
            <person name="Vazquez-Campos X."/>
        </authorList>
    </citation>
    <scope>NUCLEOTIDE SEQUENCE [LARGE SCALE GENOMIC DNA]</scope>
    <source>
        <strain evidence="2">LFW-283_2</strain>
    </source>
</reference>
<dbReference type="InterPro" id="IPR013766">
    <property type="entry name" value="Thioredoxin_domain"/>
</dbReference>
<feature type="domain" description="Thioredoxin" evidence="1">
    <location>
        <begin position="1"/>
        <end position="105"/>
    </location>
</feature>
<proteinExistence type="predicted"/>
<accession>A0A5E4LRI5</accession>
<organism evidence="2 3">
    <name type="scientific">Candidatus Bilamarchaeum dharawalense</name>
    <dbReference type="NCBI Taxonomy" id="2885759"/>
    <lineage>
        <taxon>Archaea</taxon>
        <taxon>Candidatus Micrarchaeota</taxon>
        <taxon>Candidatus Micrarchaeia</taxon>
        <taxon>Candidatus Anstonellales</taxon>
        <taxon>Candidatus Bilamarchaeaceae</taxon>
        <taxon>Candidatus Bilamarchaeum</taxon>
    </lineage>
</organism>